<protein>
    <submittedName>
        <fullName evidence="1">Uncharacterized protein</fullName>
    </submittedName>
</protein>
<proteinExistence type="predicted"/>
<dbReference type="GeneID" id="94426077"/>
<dbReference type="VEuPathDB" id="ToxoDB:CSUI_002667"/>
<name>A0A2C6L779_9APIC</name>
<gene>
    <name evidence="1" type="ORF">CSUI_002667</name>
</gene>
<evidence type="ECO:0000313" key="1">
    <source>
        <dbReference type="EMBL" id="PHJ23488.1"/>
    </source>
</evidence>
<dbReference type="Proteomes" id="UP000221165">
    <property type="component" value="Unassembled WGS sequence"/>
</dbReference>
<dbReference type="RefSeq" id="XP_067925163.1">
    <property type="nucleotide sequence ID" value="XM_068062866.1"/>
</dbReference>
<organism evidence="1 2">
    <name type="scientific">Cystoisospora suis</name>
    <dbReference type="NCBI Taxonomy" id="483139"/>
    <lineage>
        <taxon>Eukaryota</taxon>
        <taxon>Sar</taxon>
        <taxon>Alveolata</taxon>
        <taxon>Apicomplexa</taxon>
        <taxon>Conoidasida</taxon>
        <taxon>Coccidia</taxon>
        <taxon>Eucoccidiorida</taxon>
        <taxon>Eimeriorina</taxon>
        <taxon>Sarcocystidae</taxon>
        <taxon>Cystoisospora</taxon>
    </lineage>
</organism>
<reference evidence="1 2" key="1">
    <citation type="journal article" date="2017" name="Int. J. Parasitol.">
        <title>The genome of the protozoan parasite Cystoisospora suis and a reverse vaccinology approach to identify vaccine candidates.</title>
        <authorList>
            <person name="Palmieri N."/>
            <person name="Shrestha A."/>
            <person name="Ruttkowski B."/>
            <person name="Beck T."/>
            <person name="Vogl C."/>
            <person name="Tomley F."/>
            <person name="Blake D.P."/>
            <person name="Joachim A."/>
        </authorList>
    </citation>
    <scope>NUCLEOTIDE SEQUENCE [LARGE SCALE GENOMIC DNA]</scope>
    <source>
        <strain evidence="1 2">Wien I</strain>
    </source>
</reference>
<accession>A0A2C6L779</accession>
<comment type="caution">
    <text evidence="1">The sequence shown here is derived from an EMBL/GenBank/DDBJ whole genome shotgun (WGS) entry which is preliminary data.</text>
</comment>
<evidence type="ECO:0000313" key="2">
    <source>
        <dbReference type="Proteomes" id="UP000221165"/>
    </source>
</evidence>
<dbReference type="EMBL" id="MIGC01001099">
    <property type="protein sequence ID" value="PHJ23488.1"/>
    <property type="molecule type" value="Genomic_DNA"/>
</dbReference>
<sequence>MSGRTRSPPSHTTTYQVSSLRALFRKMIKSADIRKRRSHRFFSSSSLCSPGWHSKVWLLRSFPRTYASLNFPPSLSSFLRSSVILPSFFPLLPLSLSFPARLSSARLI</sequence>
<keyword evidence="2" id="KW-1185">Reference proteome</keyword>
<dbReference type="AlphaFoldDB" id="A0A2C6L779"/>